<comment type="caution">
    <text evidence="2">The sequence shown here is derived from an EMBL/GenBank/DDBJ whole genome shotgun (WGS) entry which is preliminary data.</text>
</comment>
<evidence type="ECO:0000313" key="2">
    <source>
        <dbReference type="EMBL" id="GHP11300.1"/>
    </source>
</evidence>
<feature type="region of interest" description="Disordered" evidence="1">
    <location>
        <begin position="93"/>
        <end position="113"/>
    </location>
</feature>
<feature type="region of interest" description="Disordered" evidence="1">
    <location>
        <begin position="12"/>
        <end position="57"/>
    </location>
</feature>
<sequence>MGFFTKLCNAVTGKGWRDGGSDDGGSDDDERQTNQTKGGRGRGASSARKGFKTKKAVSTTRAVAPVIEHDTATKGGVQGLAWVERGLVADDDGDVAEEHWDENGNRVTSVRRQ</sequence>
<dbReference type="EMBL" id="BNJQ01000033">
    <property type="protein sequence ID" value="GHP11300.1"/>
    <property type="molecule type" value="Genomic_DNA"/>
</dbReference>
<name>A0A830HZP2_9CHLO</name>
<dbReference type="AlphaFoldDB" id="A0A830HZP2"/>
<dbReference type="PANTHER" id="PTHR35750">
    <property type="entry name" value="PHOSPHOLIPID HYDROPEROXIDE GLUTATHIONE PEROXIDASE"/>
    <property type="match status" value="1"/>
</dbReference>
<reference evidence="2" key="1">
    <citation type="submission" date="2020-10" db="EMBL/GenBank/DDBJ databases">
        <title>Unveiling of a novel bifunctional photoreceptor, Dualchrome1, isolated from a cosmopolitan green alga.</title>
        <authorList>
            <person name="Suzuki S."/>
            <person name="Kawachi M."/>
        </authorList>
    </citation>
    <scope>NUCLEOTIDE SEQUENCE</scope>
    <source>
        <strain evidence="2">NIES 2893</strain>
    </source>
</reference>
<evidence type="ECO:0000313" key="3">
    <source>
        <dbReference type="Proteomes" id="UP000660262"/>
    </source>
</evidence>
<proteinExistence type="predicted"/>
<keyword evidence="3" id="KW-1185">Reference proteome</keyword>
<gene>
    <name evidence="2" type="ORF">PPROV_001002800</name>
</gene>
<evidence type="ECO:0000256" key="1">
    <source>
        <dbReference type="SAM" id="MobiDB-lite"/>
    </source>
</evidence>
<protein>
    <submittedName>
        <fullName evidence="2">Uncharacterized protein</fullName>
    </submittedName>
</protein>
<organism evidence="2 3">
    <name type="scientific">Pycnococcus provasolii</name>
    <dbReference type="NCBI Taxonomy" id="41880"/>
    <lineage>
        <taxon>Eukaryota</taxon>
        <taxon>Viridiplantae</taxon>
        <taxon>Chlorophyta</taxon>
        <taxon>Pseudoscourfieldiophyceae</taxon>
        <taxon>Pseudoscourfieldiales</taxon>
        <taxon>Pycnococcaceae</taxon>
        <taxon>Pycnococcus</taxon>
    </lineage>
</organism>
<dbReference type="Proteomes" id="UP000660262">
    <property type="component" value="Unassembled WGS sequence"/>
</dbReference>
<dbReference type="PANTHER" id="PTHR35750:SF1">
    <property type="entry name" value="PHOSPHOLIPID HYDROPEROXIDE GLUTATHIONE PEROXIDASE"/>
    <property type="match status" value="1"/>
</dbReference>
<accession>A0A830HZP2</accession>
<dbReference type="OrthoDB" id="550279at2759"/>